<keyword evidence="1" id="KW-1133">Transmembrane helix</keyword>
<name>A0A2T2XKP7_9FIRM</name>
<organism evidence="2 3">
    <name type="scientific">Sulfobacillus benefaciens</name>
    <dbReference type="NCBI Taxonomy" id="453960"/>
    <lineage>
        <taxon>Bacteria</taxon>
        <taxon>Bacillati</taxon>
        <taxon>Bacillota</taxon>
        <taxon>Clostridia</taxon>
        <taxon>Eubacteriales</taxon>
        <taxon>Clostridiales Family XVII. Incertae Sedis</taxon>
        <taxon>Sulfobacillus</taxon>
    </lineage>
</organism>
<dbReference type="AlphaFoldDB" id="A0A2T2XKP7"/>
<keyword evidence="1" id="KW-0812">Transmembrane</keyword>
<sequence length="73" mass="8117">MTVSLWFARHLDDVRDSECYVISKALCLISMAPMALIGILGQFIAADSQTSQWTTISMGAERVRCKCFEDGVE</sequence>
<proteinExistence type="predicted"/>
<dbReference type="EMBL" id="PXYW01000004">
    <property type="protein sequence ID" value="PSR35074.1"/>
    <property type="molecule type" value="Genomic_DNA"/>
</dbReference>
<protein>
    <submittedName>
        <fullName evidence="2">Uncharacterized protein</fullName>
    </submittedName>
</protein>
<dbReference type="Proteomes" id="UP000242972">
    <property type="component" value="Unassembled WGS sequence"/>
</dbReference>
<accession>A0A2T2XKP7</accession>
<feature type="transmembrane region" description="Helical" evidence="1">
    <location>
        <begin position="20"/>
        <end position="45"/>
    </location>
</feature>
<keyword evidence="1" id="KW-0472">Membrane</keyword>
<comment type="caution">
    <text evidence="2">The sequence shown here is derived from an EMBL/GenBank/DDBJ whole genome shotgun (WGS) entry which is preliminary data.</text>
</comment>
<evidence type="ECO:0000313" key="2">
    <source>
        <dbReference type="EMBL" id="PSR35074.1"/>
    </source>
</evidence>
<evidence type="ECO:0000313" key="3">
    <source>
        <dbReference type="Proteomes" id="UP000242972"/>
    </source>
</evidence>
<gene>
    <name evidence="2" type="ORF">C7B46_02655</name>
</gene>
<reference evidence="2 3" key="1">
    <citation type="journal article" date="2014" name="BMC Genomics">
        <title>Comparison of environmental and isolate Sulfobacillus genomes reveals diverse carbon, sulfur, nitrogen, and hydrogen metabolisms.</title>
        <authorList>
            <person name="Justice N.B."/>
            <person name="Norman A."/>
            <person name="Brown C.T."/>
            <person name="Singh A."/>
            <person name="Thomas B.C."/>
            <person name="Banfield J.F."/>
        </authorList>
    </citation>
    <scope>NUCLEOTIDE SEQUENCE [LARGE SCALE GENOMIC DNA]</scope>
    <source>
        <strain evidence="2">AMDSBA4</strain>
    </source>
</reference>
<evidence type="ECO:0000256" key="1">
    <source>
        <dbReference type="SAM" id="Phobius"/>
    </source>
</evidence>